<gene>
    <name evidence="7" type="ORF">SDC9_57408</name>
</gene>
<evidence type="ECO:0000256" key="1">
    <source>
        <dbReference type="ARBA" id="ARBA00004651"/>
    </source>
</evidence>
<comment type="subcellular location">
    <subcellularLocation>
        <location evidence="1">Cell membrane</location>
        <topology evidence="1">Multi-pass membrane protein</topology>
    </subcellularLocation>
</comment>
<organism evidence="7">
    <name type="scientific">bioreactor metagenome</name>
    <dbReference type="NCBI Taxonomy" id="1076179"/>
    <lineage>
        <taxon>unclassified sequences</taxon>
        <taxon>metagenomes</taxon>
        <taxon>ecological metagenomes</taxon>
    </lineage>
</organism>
<evidence type="ECO:0000256" key="2">
    <source>
        <dbReference type="ARBA" id="ARBA00022475"/>
    </source>
</evidence>
<dbReference type="GO" id="GO:0005886">
    <property type="term" value="C:plasma membrane"/>
    <property type="evidence" value="ECO:0007669"/>
    <property type="project" value="UniProtKB-SubCell"/>
</dbReference>
<name>A0A644X4H2_9ZZZZ</name>
<reference evidence="7" key="1">
    <citation type="submission" date="2019-08" db="EMBL/GenBank/DDBJ databases">
        <authorList>
            <person name="Kucharzyk K."/>
            <person name="Murdoch R.W."/>
            <person name="Higgins S."/>
            <person name="Loffler F."/>
        </authorList>
    </citation>
    <scope>NUCLEOTIDE SEQUENCE</scope>
</reference>
<dbReference type="GO" id="GO:0015171">
    <property type="term" value="F:amino acid transmembrane transporter activity"/>
    <property type="evidence" value="ECO:0007669"/>
    <property type="project" value="TreeGrafter"/>
</dbReference>
<evidence type="ECO:0008006" key="8">
    <source>
        <dbReference type="Google" id="ProtNLM"/>
    </source>
</evidence>
<feature type="transmembrane region" description="Helical" evidence="6">
    <location>
        <begin position="145"/>
        <end position="163"/>
    </location>
</feature>
<keyword evidence="4 6" id="KW-1133">Transmembrane helix</keyword>
<feature type="transmembrane region" description="Helical" evidence="6">
    <location>
        <begin position="39"/>
        <end position="60"/>
    </location>
</feature>
<keyword evidence="3 6" id="KW-0812">Transmembrane</keyword>
<comment type="caution">
    <text evidence="7">The sequence shown here is derived from an EMBL/GenBank/DDBJ whole genome shotgun (WGS) entry which is preliminary data.</text>
</comment>
<keyword evidence="5 6" id="KW-0472">Membrane</keyword>
<dbReference type="EMBL" id="VSSQ01001779">
    <property type="protein sequence ID" value="MPM11070.1"/>
    <property type="molecule type" value="Genomic_DNA"/>
</dbReference>
<feature type="transmembrane region" description="Helical" evidence="6">
    <location>
        <begin position="6"/>
        <end position="27"/>
    </location>
</feature>
<sequence>MIETIIKGIIIGLFISVPLGPIGMLCVQRTLNRGRKHGIATGLGATMSDLIYTIVALFFVGFVVDFLEEKKIIIQIIGGLIVVFFGIFIYKNNPTRQPIPSHNNNSSIMSDFFSSFVLTLSNPLILLILIALFARFEFLDKETTAFNIVTGILSILGGAYLWWNTLTFFVGKFRNKLSYSGIKLLNRIIGIVIIAIGAFGTLYSFILLIF</sequence>
<feature type="transmembrane region" description="Helical" evidence="6">
    <location>
        <begin position="72"/>
        <end position="91"/>
    </location>
</feature>
<dbReference type="PANTHER" id="PTHR30086">
    <property type="entry name" value="ARGININE EXPORTER PROTEIN ARGO"/>
    <property type="match status" value="1"/>
</dbReference>
<feature type="transmembrane region" description="Helical" evidence="6">
    <location>
        <begin position="112"/>
        <end position="133"/>
    </location>
</feature>
<dbReference type="AlphaFoldDB" id="A0A644X4H2"/>
<feature type="transmembrane region" description="Helical" evidence="6">
    <location>
        <begin position="184"/>
        <end position="209"/>
    </location>
</feature>
<dbReference type="Pfam" id="PF01810">
    <property type="entry name" value="LysE"/>
    <property type="match status" value="1"/>
</dbReference>
<dbReference type="PANTHER" id="PTHR30086:SF20">
    <property type="entry name" value="ARGININE EXPORTER PROTEIN ARGO-RELATED"/>
    <property type="match status" value="1"/>
</dbReference>
<evidence type="ECO:0000256" key="3">
    <source>
        <dbReference type="ARBA" id="ARBA00022692"/>
    </source>
</evidence>
<keyword evidence="2" id="KW-1003">Cell membrane</keyword>
<evidence type="ECO:0000256" key="5">
    <source>
        <dbReference type="ARBA" id="ARBA00023136"/>
    </source>
</evidence>
<dbReference type="InterPro" id="IPR001123">
    <property type="entry name" value="LeuE-type"/>
</dbReference>
<evidence type="ECO:0000313" key="7">
    <source>
        <dbReference type="EMBL" id="MPM11070.1"/>
    </source>
</evidence>
<proteinExistence type="predicted"/>
<accession>A0A644X4H2</accession>
<protein>
    <recommendedName>
        <fullName evidence="8">Threonine efflux protein</fullName>
    </recommendedName>
</protein>
<evidence type="ECO:0000256" key="6">
    <source>
        <dbReference type="SAM" id="Phobius"/>
    </source>
</evidence>
<evidence type="ECO:0000256" key="4">
    <source>
        <dbReference type="ARBA" id="ARBA00022989"/>
    </source>
</evidence>